<dbReference type="InterPro" id="IPR045275">
    <property type="entry name" value="MscS_archaea/bacteria_type"/>
</dbReference>
<dbReference type="Gene3D" id="1.10.287.1260">
    <property type="match status" value="1"/>
</dbReference>
<dbReference type="KEGG" id="spon:HME9304_02009"/>
<dbReference type="PANTHER" id="PTHR30221:SF8">
    <property type="entry name" value="SMALL-CONDUCTANCE MECHANOSENSITIVE CHANNEL"/>
    <property type="match status" value="1"/>
</dbReference>
<dbReference type="GO" id="GO:0016020">
    <property type="term" value="C:membrane"/>
    <property type="evidence" value="ECO:0007669"/>
    <property type="project" value="UniProtKB-SubCell"/>
</dbReference>
<dbReference type="InterPro" id="IPR023408">
    <property type="entry name" value="MscS_beta-dom_sf"/>
</dbReference>
<feature type="transmembrane region" description="Helical" evidence="5">
    <location>
        <begin position="49"/>
        <end position="68"/>
    </location>
</feature>
<feature type="transmembrane region" description="Helical" evidence="5">
    <location>
        <begin position="12"/>
        <end position="29"/>
    </location>
</feature>
<evidence type="ECO:0000256" key="4">
    <source>
        <dbReference type="ARBA" id="ARBA00023136"/>
    </source>
</evidence>
<keyword evidence="2 5" id="KW-0812">Transmembrane</keyword>
<dbReference type="Gene3D" id="2.30.30.60">
    <property type="match status" value="1"/>
</dbReference>
<proteinExistence type="predicted"/>
<comment type="subcellular location">
    <subcellularLocation>
        <location evidence="1">Membrane</location>
    </subcellularLocation>
</comment>
<evidence type="ECO:0000256" key="3">
    <source>
        <dbReference type="ARBA" id="ARBA00022989"/>
    </source>
</evidence>
<dbReference type="AlphaFoldDB" id="A0A2Z4LSV2"/>
<keyword evidence="3 5" id="KW-1133">Transmembrane helix</keyword>
<keyword evidence="8" id="KW-1185">Reference proteome</keyword>
<evidence type="ECO:0000256" key="2">
    <source>
        <dbReference type="ARBA" id="ARBA00022692"/>
    </source>
</evidence>
<dbReference type="InterPro" id="IPR010920">
    <property type="entry name" value="LSM_dom_sf"/>
</dbReference>
<dbReference type="InterPro" id="IPR006685">
    <property type="entry name" value="MscS_channel_2nd"/>
</dbReference>
<name>A0A2Z4LSV2_9FLAO</name>
<evidence type="ECO:0000256" key="5">
    <source>
        <dbReference type="SAM" id="Phobius"/>
    </source>
</evidence>
<dbReference type="EMBL" id="CP030104">
    <property type="protein sequence ID" value="AWX45001.1"/>
    <property type="molecule type" value="Genomic_DNA"/>
</dbReference>
<gene>
    <name evidence="7" type="ORF">HME9304_02009</name>
</gene>
<dbReference type="SUPFAM" id="SSF50182">
    <property type="entry name" value="Sm-like ribonucleoproteins"/>
    <property type="match status" value="1"/>
</dbReference>
<organism evidence="7 8">
    <name type="scientific">Flagellimonas maritima</name>
    <dbReference type="NCBI Taxonomy" id="1383885"/>
    <lineage>
        <taxon>Bacteria</taxon>
        <taxon>Pseudomonadati</taxon>
        <taxon>Bacteroidota</taxon>
        <taxon>Flavobacteriia</taxon>
        <taxon>Flavobacteriales</taxon>
        <taxon>Flavobacteriaceae</taxon>
        <taxon>Flagellimonas</taxon>
    </lineage>
</organism>
<dbReference type="RefSeq" id="WP_112378428.1">
    <property type="nucleotide sequence ID" value="NZ_CP030104.1"/>
</dbReference>
<dbReference type="GO" id="GO:0008381">
    <property type="term" value="F:mechanosensitive monoatomic ion channel activity"/>
    <property type="evidence" value="ECO:0007669"/>
    <property type="project" value="InterPro"/>
</dbReference>
<evidence type="ECO:0000256" key="1">
    <source>
        <dbReference type="ARBA" id="ARBA00004370"/>
    </source>
</evidence>
<dbReference type="PANTHER" id="PTHR30221">
    <property type="entry name" value="SMALL-CONDUCTANCE MECHANOSENSITIVE CHANNEL"/>
    <property type="match status" value="1"/>
</dbReference>
<evidence type="ECO:0000313" key="8">
    <source>
        <dbReference type="Proteomes" id="UP000248536"/>
    </source>
</evidence>
<evidence type="ECO:0000313" key="7">
    <source>
        <dbReference type="EMBL" id="AWX45001.1"/>
    </source>
</evidence>
<evidence type="ECO:0000259" key="6">
    <source>
        <dbReference type="Pfam" id="PF00924"/>
    </source>
</evidence>
<accession>A0A2Z4LSV2</accession>
<reference evidence="7 8" key="1">
    <citation type="submission" date="2018-06" db="EMBL/GenBank/DDBJ databases">
        <title>Spongiibacterium sp. HME9304 Genome sequencing and assembly.</title>
        <authorList>
            <person name="Kang H."/>
            <person name="Kim H."/>
            <person name="Joh K."/>
        </authorList>
    </citation>
    <scope>NUCLEOTIDE SEQUENCE [LARGE SCALE GENOMIC DNA]</scope>
    <source>
        <strain evidence="7 8">HME9304</strain>
    </source>
</reference>
<keyword evidence="4 5" id="KW-0472">Membrane</keyword>
<dbReference type="OrthoDB" id="5705501at2"/>
<dbReference type="Proteomes" id="UP000248536">
    <property type="component" value="Chromosome"/>
</dbReference>
<dbReference type="Pfam" id="PF00924">
    <property type="entry name" value="MS_channel_2nd"/>
    <property type="match status" value="1"/>
</dbReference>
<sequence length="182" mass="20855">MEIYYTKIIESIVVIAIFIVIRMVMNRLINKTITDKVLQKSRIQLIRRAIHFILLLVSLIILMVIWGVKQSELAVFVGSLLTIIGVAFFAQWSLLSNITSSIIIFFGHSVKIGDSISIMETKDYEIRGEVLNIGLFFTKVKMYPTDEEITLPNNIFIQKTIRKVNHLGDELQNSLTINQELL</sequence>
<feature type="transmembrane region" description="Helical" evidence="5">
    <location>
        <begin position="74"/>
        <end position="95"/>
    </location>
</feature>
<protein>
    <recommendedName>
        <fullName evidence="6">Mechanosensitive ion channel MscS domain-containing protein</fullName>
    </recommendedName>
</protein>
<feature type="domain" description="Mechanosensitive ion channel MscS" evidence="6">
    <location>
        <begin position="94"/>
        <end position="161"/>
    </location>
</feature>